<accession>A0ABQ6LZB0</accession>
<dbReference type="Proteomes" id="UP001224392">
    <property type="component" value="Unassembled WGS sequence"/>
</dbReference>
<dbReference type="Gene3D" id="2.40.50.100">
    <property type="match status" value="1"/>
</dbReference>
<dbReference type="SMART" id="SM00382">
    <property type="entry name" value="AAA"/>
    <property type="match status" value="1"/>
</dbReference>
<dbReference type="InterPro" id="IPR017871">
    <property type="entry name" value="ABC_transporter-like_CS"/>
</dbReference>
<dbReference type="PROSITE" id="PS00211">
    <property type="entry name" value="ABC_TRANSPORTER_1"/>
    <property type="match status" value="1"/>
</dbReference>
<dbReference type="InterPro" id="IPR003593">
    <property type="entry name" value="AAA+_ATPase"/>
</dbReference>
<dbReference type="InterPro" id="IPR050093">
    <property type="entry name" value="ABC_SmlMolc_Importer"/>
</dbReference>
<dbReference type="InterPro" id="IPR003439">
    <property type="entry name" value="ABC_transporter-like_ATP-bd"/>
</dbReference>
<evidence type="ECO:0000256" key="3">
    <source>
        <dbReference type="ARBA" id="ARBA00022840"/>
    </source>
</evidence>
<protein>
    <submittedName>
        <fullName evidence="5">ABC transporter ATP-binding protein</fullName>
    </submittedName>
</protein>
<organism evidence="5 6">
    <name type="scientific">Biformimicrobium ophioploci</name>
    <dbReference type="NCBI Taxonomy" id="3036711"/>
    <lineage>
        <taxon>Bacteria</taxon>
        <taxon>Pseudomonadati</taxon>
        <taxon>Pseudomonadota</taxon>
        <taxon>Gammaproteobacteria</taxon>
        <taxon>Cellvibrionales</taxon>
        <taxon>Microbulbiferaceae</taxon>
        <taxon>Biformimicrobium</taxon>
    </lineage>
</organism>
<evidence type="ECO:0000256" key="1">
    <source>
        <dbReference type="ARBA" id="ARBA00022448"/>
    </source>
</evidence>
<evidence type="ECO:0000313" key="6">
    <source>
        <dbReference type="Proteomes" id="UP001224392"/>
    </source>
</evidence>
<comment type="caution">
    <text evidence="5">The sequence shown here is derived from an EMBL/GenBank/DDBJ whole genome shotgun (WGS) entry which is preliminary data.</text>
</comment>
<proteinExistence type="predicted"/>
<keyword evidence="6" id="KW-1185">Reference proteome</keyword>
<dbReference type="Gene3D" id="3.40.50.300">
    <property type="entry name" value="P-loop containing nucleotide triphosphate hydrolases"/>
    <property type="match status" value="1"/>
</dbReference>
<dbReference type="InterPro" id="IPR008995">
    <property type="entry name" value="Mo/tungstate-bd_C_term_dom"/>
</dbReference>
<gene>
    <name evidence="5" type="ORF">MNKW57_17510</name>
</gene>
<dbReference type="Pfam" id="PF00005">
    <property type="entry name" value="ABC_tran"/>
    <property type="match status" value="1"/>
</dbReference>
<keyword evidence="3 5" id="KW-0067">ATP-binding</keyword>
<dbReference type="GO" id="GO:0005524">
    <property type="term" value="F:ATP binding"/>
    <property type="evidence" value="ECO:0007669"/>
    <property type="project" value="UniProtKB-KW"/>
</dbReference>
<evidence type="ECO:0000313" key="5">
    <source>
        <dbReference type="EMBL" id="GMG87430.1"/>
    </source>
</evidence>
<keyword evidence="2" id="KW-0547">Nucleotide-binding</keyword>
<dbReference type="SUPFAM" id="SSF52540">
    <property type="entry name" value="P-loop containing nucleoside triphosphate hydrolases"/>
    <property type="match status" value="1"/>
</dbReference>
<dbReference type="PANTHER" id="PTHR42781:SF4">
    <property type="entry name" value="SPERMIDINE_PUTRESCINE IMPORT ATP-BINDING PROTEIN POTA"/>
    <property type="match status" value="1"/>
</dbReference>
<sequence length="358" mass="39718">MHAHDVPLPDQPLLKVENLSCRHGDDLVVDELGFNLDGADIACLLGPSGCGKTTTLRAIAGFQPVSSGNIYLSGQLLSGPGSTVAPERREMGMVFQDYALFPHLSVEDNIRFGINHLSNSEQHRRVDELLVLTRLQGFGKRFPDELSGGQQQRVALARALARKPRLLLMDEPFSSLDVDLRRDLTLEIREILQEQQVNAIMVTHDQEEAFAFADRIGVMSEGRLQQWDTPFNLYHEPANRFVADFVGKGAFLPGHALDTNSVTTELGTLSGNRCYDWLPDAPVEVLLRPDDIVPSEDSPYQGTVEHKVFAGTSTLYTLALPTGSRVQAAFSSHRDYRIGDRVGIRVEADHFIAFKRQS</sequence>
<keyword evidence="1" id="KW-0813">Transport</keyword>
<feature type="domain" description="ABC transporter" evidence="4">
    <location>
        <begin position="14"/>
        <end position="246"/>
    </location>
</feature>
<dbReference type="SUPFAM" id="SSF50331">
    <property type="entry name" value="MOP-like"/>
    <property type="match status" value="1"/>
</dbReference>
<dbReference type="Pfam" id="PF08402">
    <property type="entry name" value="TOBE_2"/>
    <property type="match status" value="1"/>
</dbReference>
<evidence type="ECO:0000256" key="2">
    <source>
        <dbReference type="ARBA" id="ARBA00022741"/>
    </source>
</evidence>
<dbReference type="PROSITE" id="PS50893">
    <property type="entry name" value="ABC_TRANSPORTER_2"/>
    <property type="match status" value="1"/>
</dbReference>
<dbReference type="EMBL" id="BSYJ01000003">
    <property type="protein sequence ID" value="GMG87430.1"/>
    <property type="molecule type" value="Genomic_DNA"/>
</dbReference>
<reference evidence="5 6" key="1">
    <citation type="submission" date="2023-04" db="EMBL/GenBank/DDBJ databases">
        <title>Marinobulbifer ophiurae gen. nov., sp. Nov., isolate from tissue of brittle star Ophioplocus japonicus.</title>
        <authorList>
            <person name="Kawano K."/>
            <person name="Sawayama S."/>
            <person name="Nakagawa S."/>
        </authorList>
    </citation>
    <scope>NUCLEOTIDE SEQUENCE [LARGE SCALE GENOMIC DNA]</scope>
    <source>
        <strain evidence="5 6">NKW57</strain>
    </source>
</reference>
<dbReference type="RefSeq" id="WP_285764058.1">
    <property type="nucleotide sequence ID" value="NZ_BSYJ01000003.1"/>
</dbReference>
<dbReference type="InterPro" id="IPR013611">
    <property type="entry name" value="Transp-assoc_OB_typ2"/>
</dbReference>
<evidence type="ECO:0000259" key="4">
    <source>
        <dbReference type="PROSITE" id="PS50893"/>
    </source>
</evidence>
<dbReference type="InterPro" id="IPR027417">
    <property type="entry name" value="P-loop_NTPase"/>
</dbReference>
<dbReference type="PANTHER" id="PTHR42781">
    <property type="entry name" value="SPERMIDINE/PUTRESCINE IMPORT ATP-BINDING PROTEIN POTA"/>
    <property type="match status" value="1"/>
</dbReference>
<name>A0ABQ6LZB0_9GAMM</name>